<evidence type="ECO:0000313" key="3">
    <source>
        <dbReference type="EnsemblPlants" id="EMT31157"/>
    </source>
</evidence>
<name>M8CU60_AEGTA</name>
<dbReference type="SUPFAM" id="SSF50965">
    <property type="entry name" value="Galactose oxidase, central domain"/>
    <property type="match status" value="1"/>
</dbReference>
<protein>
    <submittedName>
        <fullName evidence="3">Uncharacterized protein</fullName>
    </submittedName>
</protein>
<organism evidence="3">
    <name type="scientific">Aegilops tauschii</name>
    <name type="common">Tausch's goatgrass</name>
    <name type="synonym">Aegilops squarrosa</name>
    <dbReference type="NCBI Taxonomy" id="37682"/>
    <lineage>
        <taxon>Eukaryota</taxon>
        <taxon>Viridiplantae</taxon>
        <taxon>Streptophyta</taxon>
        <taxon>Embryophyta</taxon>
        <taxon>Tracheophyta</taxon>
        <taxon>Spermatophyta</taxon>
        <taxon>Magnoliopsida</taxon>
        <taxon>Liliopsida</taxon>
        <taxon>Poales</taxon>
        <taxon>Poaceae</taxon>
        <taxon>BOP clade</taxon>
        <taxon>Pooideae</taxon>
        <taxon>Triticodae</taxon>
        <taxon>Triticeae</taxon>
        <taxon>Triticinae</taxon>
        <taxon>Aegilops</taxon>
    </lineage>
</organism>
<dbReference type="SUPFAM" id="SSF81383">
    <property type="entry name" value="F-box domain"/>
    <property type="match status" value="1"/>
</dbReference>
<dbReference type="AlphaFoldDB" id="M8CU60"/>
<feature type="domain" description="F-box protein At3g26010-like beta-propeller" evidence="2">
    <location>
        <begin position="192"/>
        <end position="436"/>
    </location>
</feature>
<reference evidence="3" key="1">
    <citation type="submission" date="2015-06" db="UniProtKB">
        <authorList>
            <consortium name="EnsemblPlants"/>
        </authorList>
    </citation>
    <scope>IDENTIFICATION</scope>
</reference>
<dbReference type="InterPro" id="IPR055290">
    <property type="entry name" value="At3g26010-like"/>
</dbReference>
<dbReference type="Pfam" id="PF24750">
    <property type="entry name" value="b-prop_At3g26010-like"/>
    <property type="match status" value="1"/>
</dbReference>
<dbReference type="PANTHER" id="PTHR35546">
    <property type="entry name" value="F-BOX PROTEIN INTERACTION DOMAIN PROTEIN-RELATED"/>
    <property type="match status" value="1"/>
</dbReference>
<dbReference type="ExpressionAtlas" id="M8CU60">
    <property type="expression patterns" value="baseline"/>
</dbReference>
<dbReference type="PANTHER" id="PTHR35546:SF50">
    <property type="entry name" value="F-BOX DOMAIN-CONTAINING PROTEIN"/>
    <property type="match status" value="1"/>
</dbReference>
<dbReference type="Pfam" id="PF00646">
    <property type="entry name" value="F-box"/>
    <property type="match status" value="1"/>
</dbReference>
<accession>M8CU60</accession>
<dbReference type="EnsemblPlants" id="EMT31157">
    <property type="protein sequence ID" value="EMT31157"/>
    <property type="gene ID" value="F775_20878"/>
</dbReference>
<feature type="domain" description="F-box" evidence="1">
    <location>
        <begin position="107"/>
        <end position="142"/>
    </location>
</feature>
<dbReference type="InterPro" id="IPR001810">
    <property type="entry name" value="F-box_dom"/>
</dbReference>
<evidence type="ECO:0000259" key="2">
    <source>
        <dbReference type="Pfam" id="PF24750"/>
    </source>
</evidence>
<dbReference type="InterPro" id="IPR056592">
    <property type="entry name" value="Beta-prop_At3g26010-like"/>
</dbReference>
<sequence>MDMRRRLFYADGLGWAVGIGQSMPTGASASPVIPVVNKARQVPKQQDHQKAVVCMEAQQPAINRTRILSRFRSMEGAETGENFVRNITSRLETHLRATTEAAGQFTDDLILEVLSRLPARSVHRFKCVSVSCRDLIADPSNRKMLPQTLAGFLYFTTDDSGDRHHFASVSGGAAPFDPSLPCLQPNKYKYMAQVDACNGLLLYRGSNKKMDYCNWNWAEDDFRFVVCNPVTGRWVELPPSPQTPENRFSCTAGLAFDPIFEGSYIASVNIYSSRTGAWTRRDSGMVEKVILCSFIKYVFVCDIMYTVGSLNDKHEYVLLGVDMEGKVWKTIRVPNGPGIGAIGLLQGCLHYSVDSVVSIDDNNESLVSEITLWCLKDRDSKELVLKHTINTNKLVSMTGKNYSVVEIHPHCDTIFLVSCGGDTLVAYDMRHQKVGCILNLEKDSIQKFLPYVPLFQKSLAEVDEQ</sequence>
<dbReference type="InterPro" id="IPR011043">
    <property type="entry name" value="Gal_Oxase/kelch_b-propeller"/>
</dbReference>
<dbReference type="InterPro" id="IPR036047">
    <property type="entry name" value="F-box-like_dom_sf"/>
</dbReference>
<proteinExistence type="predicted"/>
<evidence type="ECO:0000259" key="1">
    <source>
        <dbReference type="Pfam" id="PF00646"/>
    </source>
</evidence>